<dbReference type="EMBL" id="BRXZ01007291">
    <property type="protein sequence ID" value="GMI26586.1"/>
    <property type="molecule type" value="Genomic_DNA"/>
</dbReference>
<evidence type="ECO:0000313" key="3">
    <source>
        <dbReference type="Proteomes" id="UP001165082"/>
    </source>
</evidence>
<name>A0A9W7G0U2_9STRA</name>
<reference evidence="2" key="1">
    <citation type="submission" date="2022-07" db="EMBL/GenBank/DDBJ databases">
        <title>Genome analysis of Parmales, a sister group of diatoms, reveals the evolutionary specialization of diatoms from phago-mixotrophs to photoautotrophs.</title>
        <authorList>
            <person name="Ban H."/>
            <person name="Sato S."/>
            <person name="Yoshikawa S."/>
            <person name="Kazumasa Y."/>
            <person name="Nakamura Y."/>
            <person name="Ichinomiya M."/>
            <person name="Saitoh K."/>
            <person name="Sato N."/>
            <person name="Blanc-Mathieu R."/>
            <person name="Endo H."/>
            <person name="Kuwata A."/>
            <person name="Ogata H."/>
        </authorList>
    </citation>
    <scope>NUCLEOTIDE SEQUENCE</scope>
</reference>
<accession>A0A9W7G0U2</accession>
<protein>
    <submittedName>
        <fullName evidence="2">Uncharacterized protein</fullName>
    </submittedName>
</protein>
<evidence type="ECO:0000313" key="2">
    <source>
        <dbReference type="EMBL" id="GMI26586.1"/>
    </source>
</evidence>
<evidence type="ECO:0000256" key="1">
    <source>
        <dbReference type="SAM" id="MobiDB-lite"/>
    </source>
</evidence>
<dbReference type="AlphaFoldDB" id="A0A9W7G0U2"/>
<keyword evidence="3" id="KW-1185">Reference proteome</keyword>
<organism evidence="2 3">
    <name type="scientific">Triparma retinervis</name>
    <dbReference type="NCBI Taxonomy" id="2557542"/>
    <lineage>
        <taxon>Eukaryota</taxon>
        <taxon>Sar</taxon>
        <taxon>Stramenopiles</taxon>
        <taxon>Ochrophyta</taxon>
        <taxon>Bolidophyceae</taxon>
        <taxon>Parmales</taxon>
        <taxon>Triparmaceae</taxon>
        <taxon>Triparma</taxon>
    </lineage>
</organism>
<feature type="non-terminal residue" evidence="2">
    <location>
        <position position="1"/>
    </location>
</feature>
<proteinExistence type="predicted"/>
<gene>
    <name evidence="2" type="ORF">TrRE_jg11377</name>
</gene>
<sequence>MPQRTASIPPKFKKMLVPGKMQH</sequence>
<feature type="region of interest" description="Disordered" evidence="1">
    <location>
        <begin position="1"/>
        <end position="23"/>
    </location>
</feature>
<dbReference type="Proteomes" id="UP001165082">
    <property type="component" value="Unassembled WGS sequence"/>
</dbReference>
<comment type="caution">
    <text evidence="2">The sequence shown here is derived from an EMBL/GenBank/DDBJ whole genome shotgun (WGS) entry which is preliminary data.</text>
</comment>